<keyword evidence="2" id="KW-1133">Transmembrane helix</keyword>
<dbReference type="RefSeq" id="WP_184665821.1">
    <property type="nucleotide sequence ID" value="NZ_BAABAI010000004.1"/>
</dbReference>
<dbReference type="EMBL" id="JACHJS010000001">
    <property type="protein sequence ID" value="MBB4962978.1"/>
    <property type="molecule type" value="Genomic_DNA"/>
</dbReference>
<evidence type="ECO:0008006" key="5">
    <source>
        <dbReference type="Google" id="ProtNLM"/>
    </source>
</evidence>
<feature type="transmembrane region" description="Helical" evidence="2">
    <location>
        <begin position="95"/>
        <end position="118"/>
    </location>
</feature>
<evidence type="ECO:0000313" key="3">
    <source>
        <dbReference type="EMBL" id="MBB4962978.1"/>
    </source>
</evidence>
<dbReference type="Proteomes" id="UP000542674">
    <property type="component" value="Unassembled WGS sequence"/>
</dbReference>
<protein>
    <recommendedName>
        <fullName evidence="5">Conjugative transposon protein TcpC</fullName>
    </recommendedName>
</protein>
<sequence length="304" mass="31315">MGGSGRRKPRTGKVGPAGRGPGGRRVDSSSPDGPPPPDPFEDTTPLAPVTDPAEETTPLPRISDSLDDDEPGGLRCFNIGLVPASVTPPRTWKQAAWFAVLSSAGVLIGLTVVAAKLVGAGGPTERIGMPTPRYPVGVPVLTGPATETAAVDPQAPQVLAVPAPVEVTGTGWAPTTGPTRSAPVEAAAPQVLALPGADPQAVGGAAIVHRTERFYEDLATDRDTALGLTSDVFRSVAEPLFDGQLADVSQIEVTEIEVDPVKGVTVSTLQVTRKDGTTSTEKRELVFTSTDDPLIDSERPTGSA</sequence>
<feature type="compositionally biased region" description="Basic residues" evidence="1">
    <location>
        <begin position="1"/>
        <end position="11"/>
    </location>
</feature>
<feature type="region of interest" description="Disordered" evidence="1">
    <location>
        <begin position="275"/>
        <end position="304"/>
    </location>
</feature>
<keyword evidence="4" id="KW-1185">Reference proteome</keyword>
<comment type="caution">
    <text evidence="3">The sequence shown here is derived from an EMBL/GenBank/DDBJ whole genome shotgun (WGS) entry which is preliminary data.</text>
</comment>
<keyword evidence="2" id="KW-0812">Transmembrane</keyword>
<feature type="compositionally biased region" description="Basic and acidic residues" evidence="1">
    <location>
        <begin position="275"/>
        <end position="285"/>
    </location>
</feature>
<name>A0A7W7SY22_9PSEU</name>
<feature type="region of interest" description="Disordered" evidence="1">
    <location>
        <begin position="1"/>
        <end position="69"/>
    </location>
</feature>
<keyword evidence="2" id="KW-0472">Membrane</keyword>
<evidence type="ECO:0000256" key="1">
    <source>
        <dbReference type="SAM" id="MobiDB-lite"/>
    </source>
</evidence>
<accession>A0A7W7SY22</accession>
<reference evidence="3 4" key="1">
    <citation type="submission" date="2020-08" db="EMBL/GenBank/DDBJ databases">
        <title>Sequencing the genomes of 1000 actinobacteria strains.</title>
        <authorList>
            <person name="Klenk H.-P."/>
        </authorList>
    </citation>
    <scope>NUCLEOTIDE SEQUENCE [LARGE SCALE GENOMIC DNA]</scope>
    <source>
        <strain evidence="3 4">DSM 45084</strain>
    </source>
</reference>
<organism evidence="3 4">
    <name type="scientific">Saccharothrix violaceirubra</name>
    <dbReference type="NCBI Taxonomy" id="413306"/>
    <lineage>
        <taxon>Bacteria</taxon>
        <taxon>Bacillati</taxon>
        <taxon>Actinomycetota</taxon>
        <taxon>Actinomycetes</taxon>
        <taxon>Pseudonocardiales</taxon>
        <taxon>Pseudonocardiaceae</taxon>
        <taxon>Saccharothrix</taxon>
    </lineage>
</organism>
<dbReference type="AlphaFoldDB" id="A0A7W7SY22"/>
<proteinExistence type="predicted"/>
<gene>
    <name evidence="3" type="ORF">F4559_000337</name>
</gene>
<evidence type="ECO:0000313" key="4">
    <source>
        <dbReference type="Proteomes" id="UP000542674"/>
    </source>
</evidence>
<evidence type="ECO:0000256" key="2">
    <source>
        <dbReference type="SAM" id="Phobius"/>
    </source>
</evidence>